<reference evidence="2" key="1">
    <citation type="submission" date="2017-05" db="UniProtKB">
        <authorList>
            <consortium name="EnsemblMetazoa"/>
        </authorList>
    </citation>
    <scope>IDENTIFICATION</scope>
</reference>
<evidence type="ECO:0000256" key="1">
    <source>
        <dbReference type="SAM" id="Phobius"/>
    </source>
</evidence>
<dbReference type="EnsemblMetazoa" id="Aqu2.1.43625_001">
    <property type="protein sequence ID" value="Aqu2.1.43625_001"/>
    <property type="gene ID" value="Aqu2.1.43625"/>
</dbReference>
<accession>A0A1X7VUT4</accession>
<keyword evidence="1" id="KW-0812">Transmembrane</keyword>
<protein>
    <submittedName>
        <fullName evidence="2">Uncharacterized protein</fullName>
    </submittedName>
</protein>
<name>A0A1X7VUT4_AMPQE</name>
<feature type="transmembrane region" description="Helical" evidence="1">
    <location>
        <begin position="16"/>
        <end position="35"/>
    </location>
</feature>
<evidence type="ECO:0000313" key="2">
    <source>
        <dbReference type="EnsemblMetazoa" id="Aqu2.1.43625_001"/>
    </source>
</evidence>
<dbReference type="InParanoid" id="A0A1X7VUT4"/>
<keyword evidence="1" id="KW-0472">Membrane</keyword>
<organism evidence="2">
    <name type="scientific">Amphimedon queenslandica</name>
    <name type="common">Sponge</name>
    <dbReference type="NCBI Taxonomy" id="400682"/>
    <lineage>
        <taxon>Eukaryota</taxon>
        <taxon>Metazoa</taxon>
        <taxon>Porifera</taxon>
        <taxon>Demospongiae</taxon>
        <taxon>Heteroscleromorpha</taxon>
        <taxon>Haplosclerida</taxon>
        <taxon>Niphatidae</taxon>
        <taxon>Amphimedon</taxon>
    </lineage>
</organism>
<keyword evidence="1" id="KW-1133">Transmembrane helix</keyword>
<proteinExistence type="predicted"/>
<dbReference type="AlphaFoldDB" id="A0A1X7VUT4"/>
<sequence length="41" mass="4480">MTSSTACLMALTSSECLHALNLILTIILCWGWSVFNVSGYE</sequence>